<evidence type="ECO:0000256" key="2">
    <source>
        <dbReference type="SAM" id="Phobius"/>
    </source>
</evidence>
<feature type="transmembrane region" description="Helical" evidence="2">
    <location>
        <begin position="21"/>
        <end position="42"/>
    </location>
</feature>
<organism evidence="3 4">
    <name type="scientific">Glycomyces algeriensis</name>
    <dbReference type="NCBI Taxonomy" id="256037"/>
    <lineage>
        <taxon>Bacteria</taxon>
        <taxon>Bacillati</taxon>
        <taxon>Actinomycetota</taxon>
        <taxon>Actinomycetes</taxon>
        <taxon>Glycomycetales</taxon>
        <taxon>Glycomycetaceae</taxon>
        <taxon>Glycomyces</taxon>
    </lineage>
</organism>
<evidence type="ECO:0000256" key="1">
    <source>
        <dbReference type="SAM" id="MobiDB-lite"/>
    </source>
</evidence>
<dbReference type="EMBL" id="BSDT01000001">
    <property type="protein sequence ID" value="GLI45035.1"/>
    <property type="molecule type" value="Genomic_DNA"/>
</dbReference>
<comment type="caution">
    <text evidence="3">The sequence shown here is derived from an EMBL/GenBank/DDBJ whole genome shotgun (WGS) entry which is preliminary data.</text>
</comment>
<gene>
    <name evidence="3" type="ORF">GALLR39Z86_48850</name>
</gene>
<feature type="transmembrane region" description="Helical" evidence="2">
    <location>
        <begin position="124"/>
        <end position="145"/>
    </location>
</feature>
<keyword evidence="2" id="KW-0812">Transmembrane</keyword>
<proteinExistence type="predicted"/>
<protein>
    <submittedName>
        <fullName evidence="3">Uncharacterized protein</fullName>
    </submittedName>
</protein>
<accession>A0A9W6GBK1</accession>
<feature type="transmembrane region" description="Helical" evidence="2">
    <location>
        <begin position="62"/>
        <end position="85"/>
    </location>
</feature>
<keyword evidence="2" id="KW-0472">Membrane</keyword>
<dbReference type="Proteomes" id="UP001144313">
    <property type="component" value="Unassembled WGS sequence"/>
</dbReference>
<feature type="region of interest" description="Disordered" evidence="1">
    <location>
        <begin position="176"/>
        <end position="199"/>
    </location>
</feature>
<name>A0A9W6GBK1_9ACTN</name>
<feature type="transmembrane region" description="Helical" evidence="2">
    <location>
        <begin position="97"/>
        <end position="118"/>
    </location>
</feature>
<keyword evidence="2" id="KW-1133">Transmembrane helix</keyword>
<sequence length="199" mass="22345">MSTSDPQALYDKPHSVDLAQVMLVFQYFMVLSVSVGIGPRIFNWVKGETEGVPFLADVEAAIDIGASFPIAVVAPALVVYTVPYVMAVLALGLGRKWARVAAVVFVPLNTWIGITAVVRTYGEVWALIVSPLWIIVSLCVLGGLASHTARQWFRQGGWEPWYLRYEIDQIQRARGRVRPRPRRRRRYRTAHDPNQPDAD</sequence>
<keyword evidence="4" id="KW-1185">Reference proteome</keyword>
<evidence type="ECO:0000313" key="3">
    <source>
        <dbReference type="EMBL" id="GLI45035.1"/>
    </source>
</evidence>
<reference evidence="3" key="1">
    <citation type="submission" date="2022-12" db="EMBL/GenBank/DDBJ databases">
        <title>Reference genome sequencing for broad-spectrum identification of bacterial and archaeal isolates by mass spectrometry.</title>
        <authorList>
            <person name="Sekiguchi Y."/>
            <person name="Tourlousse D.M."/>
        </authorList>
    </citation>
    <scope>NUCLEOTIDE SEQUENCE</scope>
    <source>
        <strain evidence="3">LLR39Z86</strain>
    </source>
</reference>
<evidence type="ECO:0000313" key="4">
    <source>
        <dbReference type="Proteomes" id="UP001144313"/>
    </source>
</evidence>
<feature type="compositionally biased region" description="Basic residues" evidence="1">
    <location>
        <begin position="176"/>
        <end position="188"/>
    </location>
</feature>
<dbReference type="AlphaFoldDB" id="A0A9W6GBK1"/>
<dbReference type="RefSeq" id="WP_270115814.1">
    <property type="nucleotide sequence ID" value="NZ_BAAAOL010000001.1"/>
</dbReference>